<dbReference type="InterPro" id="IPR019774">
    <property type="entry name" value="Aromatic-AA_hydroxylase_C"/>
</dbReference>
<feature type="domain" description="Biopterin-dependent aromatic amino acid hydroxylase family profile" evidence="9">
    <location>
        <begin position="1"/>
        <end position="335"/>
    </location>
</feature>
<dbReference type="AlphaFoldDB" id="V6L3A3"/>
<dbReference type="GO" id="GO:0005506">
    <property type="term" value="F:iron ion binding"/>
    <property type="evidence" value="ECO:0007669"/>
    <property type="project" value="InterPro"/>
</dbReference>
<comment type="caution">
    <text evidence="10">The sequence shown here is derived from an EMBL/GenBank/DDBJ whole genome shotgun (WGS) entry which is preliminary data.</text>
</comment>
<name>V6L3A3_STRRC</name>
<gene>
    <name evidence="10" type="ORF">M878_04765</name>
</gene>
<evidence type="ECO:0000313" key="10">
    <source>
        <dbReference type="EMBL" id="EST35689.1"/>
    </source>
</evidence>
<dbReference type="PANTHER" id="PTHR11473:SF24">
    <property type="entry name" value="PHENYLALANINE-4-HYDROXYLASE"/>
    <property type="match status" value="1"/>
</dbReference>
<dbReference type="InterPro" id="IPR036329">
    <property type="entry name" value="Aro-AA_hydroxylase_C_sf"/>
</dbReference>
<feature type="region of interest" description="Disordered" evidence="8">
    <location>
        <begin position="309"/>
        <end position="335"/>
    </location>
</feature>
<dbReference type="Gene3D" id="1.10.800.10">
    <property type="entry name" value="Aromatic amino acid hydroxylase"/>
    <property type="match status" value="1"/>
</dbReference>
<evidence type="ECO:0000256" key="4">
    <source>
        <dbReference type="ARBA" id="ARBA00023002"/>
    </source>
</evidence>
<keyword evidence="3 7" id="KW-0479">Metal-binding</keyword>
<keyword evidence="11" id="KW-1185">Reference proteome</keyword>
<feature type="binding site" evidence="7">
    <location>
        <position position="175"/>
    </location>
    <ligand>
        <name>Fe cation</name>
        <dbReference type="ChEBI" id="CHEBI:24875"/>
    </ligand>
</feature>
<dbReference type="InterPro" id="IPR001273">
    <property type="entry name" value="ArAA_hydroxylase"/>
</dbReference>
<evidence type="ECO:0000256" key="6">
    <source>
        <dbReference type="ARBA" id="ARBA00023033"/>
    </source>
</evidence>
<sequence>MIRMVERTEETLVMDWLSRTPLDPHGRHLGPAQRHPAFSDGAYLRRRDDLVAGAEGHRVGTPSPTVEYTEAEHATWRTAHAALVEAHREHACRAVLRAQERAAIPGDRIPQHEEVSDRLQELTGFRFTLAGGIVQNKRFLGAMADGYFHAVQYVRHPAMPLYTPEPDVLHDVFSHGTHLCDPWFADLYRAVGRAAARVESRDALDLISRLYWFTLEFGVAWEEDRPKAYGAALLSSYGELGHVRRARIRPLDIAEVLRRPVQVAGYQPVLYAIDPLPRLADFLHGFLDDFDDDTRARLRLPALSERGSLARPNLSKEPDADPGGAGRGLSEKGLL</sequence>
<dbReference type="HOGENOM" id="CLU_023198_2_1_11"/>
<reference evidence="10 11" key="1">
    <citation type="journal article" date="2014" name="Genome Announc.">
        <title>Draft Genome Sequence of Streptomyces roseochromogenes subsp. oscitans DS 12.976, Producer of the Aminocoumarin Antibiotic Clorobiocin.</title>
        <authorList>
            <person name="Ruckert C."/>
            <person name="Kalinowski J."/>
            <person name="Heide L."/>
            <person name="Apel A.K."/>
        </authorList>
    </citation>
    <scope>NUCLEOTIDE SEQUENCE [LARGE SCALE GENOMIC DNA]</scope>
    <source>
        <strain evidence="10 11">DS 12.976</strain>
    </source>
</reference>
<dbReference type="InterPro" id="IPR036951">
    <property type="entry name" value="ArAA_hydroxylase_sf"/>
</dbReference>
<evidence type="ECO:0000256" key="7">
    <source>
        <dbReference type="PIRSR" id="PIRSR601273-2"/>
    </source>
</evidence>
<dbReference type="EMBL" id="AWQX01000045">
    <property type="protein sequence ID" value="EST35689.1"/>
    <property type="molecule type" value="Genomic_DNA"/>
</dbReference>
<dbReference type="PROSITE" id="PS51410">
    <property type="entry name" value="BH4_AAA_HYDROXYL_2"/>
    <property type="match status" value="1"/>
</dbReference>
<keyword evidence="5 7" id="KW-0408">Iron</keyword>
<evidence type="ECO:0000256" key="8">
    <source>
        <dbReference type="SAM" id="MobiDB-lite"/>
    </source>
</evidence>
<proteinExistence type="inferred from homology"/>
<evidence type="ECO:0000256" key="1">
    <source>
        <dbReference type="ARBA" id="ARBA00001954"/>
    </source>
</evidence>
<evidence type="ECO:0000256" key="5">
    <source>
        <dbReference type="ARBA" id="ARBA00023004"/>
    </source>
</evidence>
<evidence type="ECO:0000313" key="11">
    <source>
        <dbReference type="Proteomes" id="UP000017984"/>
    </source>
</evidence>
<dbReference type="STRING" id="1352936.M878_04765"/>
<dbReference type="GO" id="GO:0009072">
    <property type="term" value="P:aromatic amino acid metabolic process"/>
    <property type="evidence" value="ECO:0007669"/>
    <property type="project" value="InterPro"/>
</dbReference>
<keyword evidence="4" id="KW-0560">Oxidoreductase</keyword>
<feature type="binding site" evidence="7">
    <location>
        <position position="170"/>
    </location>
    <ligand>
        <name>Fe cation</name>
        <dbReference type="ChEBI" id="CHEBI:24875"/>
    </ligand>
</feature>
<keyword evidence="6" id="KW-0503">Monooxygenase</keyword>
<dbReference type="SUPFAM" id="SSF56534">
    <property type="entry name" value="Aromatic aminoacid monoxygenases, catalytic and oligomerization domains"/>
    <property type="match status" value="1"/>
</dbReference>
<evidence type="ECO:0000259" key="9">
    <source>
        <dbReference type="PROSITE" id="PS51410"/>
    </source>
</evidence>
<dbReference type="Pfam" id="PF00351">
    <property type="entry name" value="Biopterin_H"/>
    <property type="match status" value="1"/>
</dbReference>
<dbReference type="PRINTS" id="PR00372">
    <property type="entry name" value="FYWHYDRXLASE"/>
</dbReference>
<dbReference type="PATRIC" id="fig|1352936.5.peg.1026"/>
<comment type="similarity">
    <text evidence="2">Belongs to the biopterin-dependent aromatic amino acid hydroxylase family.</text>
</comment>
<comment type="cofactor">
    <cofactor evidence="1 7">
        <name>Fe(2+)</name>
        <dbReference type="ChEBI" id="CHEBI:29033"/>
    </cofactor>
</comment>
<dbReference type="PANTHER" id="PTHR11473">
    <property type="entry name" value="AROMATIC AMINO ACID HYDROXYLASE"/>
    <property type="match status" value="1"/>
</dbReference>
<feature type="binding site" evidence="7">
    <location>
        <position position="216"/>
    </location>
    <ligand>
        <name>Fe cation</name>
        <dbReference type="ChEBI" id="CHEBI:24875"/>
    </ligand>
</feature>
<accession>V6L3A3</accession>
<dbReference type="Proteomes" id="UP000017984">
    <property type="component" value="Chromosome"/>
</dbReference>
<evidence type="ECO:0000256" key="2">
    <source>
        <dbReference type="ARBA" id="ARBA00009712"/>
    </source>
</evidence>
<evidence type="ECO:0000256" key="3">
    <source>
        <dbReference type="ARBA" id="ARBA00022723"/>
    </source>
</evidence>
<dbReference type="GO" id="GO:0016714">
    <property type="term" value="F:oxidoreductase activity, acting on paired donors, with incorporation or reduction of molecular oxygen, reduced pteridine as one donor, and incorporation of one atom of oxygen"/>
    <property type="evidence" value="ECO:0007669"/>
    <property type="project" value="InterPro"/>
</dbReference>
<organism evidence="10 11">
    <name type="scientific">Streptomyces roseochromogenus subsp. oscitans DS 12.976</name>
    <dbReference type="NCBI Taxonomy" id="1352936"/>
    <lineage>
        <taxon>Bacteria</taxon>
        <taxon>Bacillati</taxon>
        <taxon>Actinomycetota</taxon>
        <taxon>Actinomycetes</taxon>
        <taxon>Kitasatosporales</taxon>
        <taxon>Streptomycetaceae</taxon>
        <taxon>Streptomyces</taxon>
    </lineage>
</organism>
<protein>
    <recommendedName>
        <fullName evidence="9">Biopterin-dependent aromatic amino acid hydroxylase family profile domain-containing protein</fullName>
    </recommendedName>
</protein>